<name>A0A1I7YFI7_9BILA</name>
<evidence type="ECO:0000256" key="5">
    <source>
        <dbReference type="ARBA" id="ARBA00023136"/>
    </source>
</evidence>
<keyword evidence="4 6" id="KW-1133">Transmembrane helix</keyword>
<protein>
    <submittedName>
        <fullName evidence="8">Dolichyl-diphosphooligosaccharide--protein glycosyltransferase subunit KCP2</fullName>
    </submittedName>
</protein>
<evidence type="ECO:0000256" key="4">
    <source>
        <dbReference type="ARBA" id="ARBA00022989"/>
    </source>
</evidence>
<feature type="transmembrane region" description="Helical" evidence="6">
    <location>
        <begin position="37"/>
        <end position="57"/>
    </location>
</feature>
<feature type="transmembrane region" description="Helical" evidence="6">
    <location>
        <begin position="6"/>
        <end position="25"/>
    </location>
</feature>
<dbReference type="WBParaSite" id="L893_g15617.t1">
    <property type="protein sequence ID" value="L893_g15617.t1"/>
    <property type="gene ID" value="L893_g15617"/>
</dbReference>
<organism evidence="7 8">
    <name type="scientific">Steinernema glaseri</name>
    <dbReference type="NCBI Taxonomy" id="37863"/>
    <lineage>
        <taxon>Eukaryota</taxon>
        <taxon>Metazoa</taxon>
        <taxon>Ecdysozoa</taxon>
        <taxon>Nematoda</taxon>
        <taxon>Chromadorea</taxon>
        <taxon>Rhabditida</taxon>
        <taxon>Tylenchina</taxon>
        <taxon>Panagrolaimomorpha</taxon>
        <taxon>Strongyloidoidea</taxon>
        <taxon>Steinernematidae</taxon>
        <taxon>Steinernema</taxon>
    </lineage>
</organism>
<comment type="similarity">
    <text evidence="2">Belongs to the KRTCAP2 family.</text>
</comment>
<keyword evidence="7" id="KW-1185">Reference proteome</keyword>
<reference evidence="8" key="1">
    <citation type="submission" date="2016-11" db="UniProtKB">
        <authorList>
            <consortium name="WormBaseParasite"/>
        </authorList>
    </citation>
    <scope>IDENTIFICATION</scope>
</reference>
<dbReference type="Pfam" id="PF09775">
    <property type="entry name" value="Keratin_assoc"/>
    <property type="match status" value="1"/>
</dbReference>
<evidence type="ECO:0000256" key="1">
    <source>
        <dbReference type="ARBA" id="ARBA00004141"/>
    </source>
</evidence>
<dbReference type="Proteomes" id="UP000095287">
    <property type="component" value="Unplaced"/>
</dbReference>
<dbReference type="AlphaFoldDB" id="A0A1I7YFI7"/>
<dbReference type="PANTHER" id="PTHR32001">
    <property type="entry name" value="KERATINOCYTE-ASSOCIATED PROTEIN 2"/>
    <property type="match status" value="1"/>
</dbReference>
<accession>A0A1I7YFI7</accession>
<evidence type="ECO:0000313" key="8">
    <source>
        <dbReference type="WBParaSite" id="L893_g15617.t1"/>
    </source>
</evidence>
<keyword evidence="5 6" id="KW-0472">Membrane</keyword>
<dbReference type="InterPro" id="IPR018614">
    <property type="entry name" value="KRTCAP2"/>
</dbReference>
<proteinExistence type="inferred from homology"/>
<evidence type="ECO:0000256" key="2">
    <source>
        <dbReference type="ARBA" id="ARBA00007279"/>
    </source>
</evidence>
<feature type="transmembrane region" description="Helical" evidence="6">
    <location>
        <begin position="77"/>
        <end position="106"/>
    </location>
</feature>
<evidence type="ECO:0000256" key="3">
    <source>
        <dbReference type="ARBA" id="ARBA00022692"/>
    </source>
</evidence>
<evidence type="ECO:0000256" key="6">
    <source>
        <dbReference type="SAM" id="Phobius"/>
    </source>
</evidence>
<sequence length="131" mass="13781">MFDHVHSFLASLAAVAGIFGAQLFFRDSLISSQQGHLIAGALNSIMFVYMLSFWSNWQMTDKGNNHRDGLGAVAVCVLLASISAGLISGVSVTVCIILSAMFAYFLHEATRTRTAGAANAVAAAAGGKKKK</sequence>
<dbReference type="PANTHER" id="PTHR32001:SF1">
    <property type="entry name" value="KERATINOCYTE-ASSOCIATED PROTEIN 2"/>
    <property type="match status" value="1"/>
</dbReference>
<dbReference type="GO" id="GO:0016020">
    <property type="term" value="C:membrane"/>
    <property type="evidence" value="ECO:0007669"/>
    <property type="project" value="UniProtKB-SubCell"/>
</dbReference>
<keyword evidence="3 6" id="KW-0812">Transmembrane</keyword>
<comment type="subcellular location">
    <subcellularLocation>
        <location evidence="1">Membrane</location>
        <topology evidence="1">Multi-pass membrane protein</topology>
    </subcellularLocation>
</comment>
<evidence type="ECO:0000313" key="7">
    <source>
        <dbReference type="Proteomes" id="UP000095287"/>
    </source>
</evidence>